<name>A0ABP0PU55_9DINO</name>
<gene>
    <name evidence="2" type="ORF">CCMP2556_LOCUS39161</name>
</gene>
<evidence type="ECO:0000313" key="3">
    <source>
        <dbReference type="Proteomes" id="UP001642484"/>
    </source>
</evidence>
<evidence type="ECO:0000313" key="2">
    <source>
        <dbReference type="EMBL" id="CAK9079560.1"/>
    </source>
</evidence>
<evidence type="ECO:0000259" key="1">
    <source>
        <dbReference type="Pfam" id="PF00849"/>
    </source>
</evidence>
<dbReference type="Gene3D" id="3.30.2350.10">
    <property type="entry name" value="Pseudouridine synthase"/>
    <property type="match status" value="1"/>
</dbReference>
<dbReference type="InterPro" id="IPR006145">
    <property type="entry name" value="PsdUridine_synth_RsuA/RluA"/>
</dbReference>
<keyword evidence="3" id="KW-1185">Reference proteome</keyword>
<dbReference type="EMBL" id="CAXAMN010023673">
    <property type="protein sequence ID" value="CAK9079560.1"/>
    <property type="molecule type" value="Genomic_DNA"/>
</dbReference>
<comment type="caution">
    <text evidence="2">The sequence shown here is derived from an EMBL/GenBank/DDBJ whole genome shotgun (WGS) entry which is preliminary data.</text>
</comment>
<organism evidence="2 3">
    <name type="scientific">Durusdinium trenchii</name>
    <dbReference type="NCBI Taxonomy" id="1381693"/>
    <lineage>
        <taxon>Eukaryota</taxon>
        <taxon>Sar</taxon>
        <taxon>Alveolata</taxon>
        <taxon>Dinophyceae</taxon>
        <taxon>Suessiales</taxon>
        <taxon>Symbiodiniaceae</taxon>
        <taxon>Durusdinium</taxon>
    </lineage>
</organism>
<protein>
    <recommendedName>
        <fullName evidence="1">Pseudouridine synthase RsuA/RluA-like domain-containing protein</fullName>
    </recommendedName>
</protein>
<dbReference type="Proteomes" id="UP001642484">
    <property type="component" value="Unassembled WGS sequence"/>
</dbReference>
<feature type="domain" description="Pseudouridine synthase RsuA/RluA-like" evidence="1">
    <location>
        <begin position="13"/>
        <end position="141"/>
    </location>
</feature>
<proteinExistence type="predicted"/>
<dbReference type="SUPFAM" id="SSF55120">
    <property type="entry name" value="Pseudouridine synthase"/>
    <property type="match status" value="1"/>
</dbReference>
<dbReference type="Pfam" id="PF00849">
    <property type="entry name" value="PseudoU_synth_2"/>
    <property type="match status" value="1"/>
</dbReference>
<accession>A0ABP0PU55</accession>
<dbReference type="InterPro" id="IPR020103">
    <property type="entry name" value="PsdUridine_synth_cat_dom_sf"/>
</dbReference>
<sequence length="448" mass="49574">MNAPRVLAKLRGILVIYKPPNWEVDAKRNKTVGSGRTRLLSHFVQDQETSRVVRLATFEYGFIHRLDVPSSGLVLVGTTFEGLATLQFQIHTYSIRREYAVLLAGCWPVAVVKVNMPVQDFQPARSFVDEGGRPADTRTKACKKENGLKGRFMSAAAKRRRTAFARNAAEEQGVPVEEIPIVHSGGQSRPLFTPRLLWDPESSEEEAEAGVSTGAAITLPRARPLSVIASQVVRLVPKSFGFVSPWSEGALKALLNGVRRVSRSRILVIEDENAEIAPIGHTQIAPFHPSARVFIVENGRHYTERPTGDGIPPRHIESLRFLREEINNAGNTAEIIICSHIERSQANLENLLYHTEISNLPVRDILITEQRYGEAGKLSACQALSSGLAFLYDDNPEVISEFWGSGISCAACQAERCIPVSARRILARQRQRRKVAIMGIDPMSTGGW</sequence>
<reference evidence="2 3" key="1">
    <citation type="submission" date="2024-02" db="EMBL/GenBank/DDBJ databases">
        <authorList>
            <person name="Chen Y."/>
            <person name="Shah S."/>
            <person name="Dougan E. K."/>
            <person name="Thang M."/>
            <person name="Chan C."/>
        </authorList>
    </citation>
    <scope>NUCLEOTIDE SEQUENCE [LARGE SCALE GENOMIC DNA]</scope>
</reference>